<dbReference type="Pfam" id="PF05685">
    <property type="entry name" value="Uma2"/>
    <property type="match status" value="1"/>
</dbReference>
<evidence type="ECO:0000313" key="2">
    <source>
        <dbReference type="EMBL" id="MBW4671443.1"/>
    </source>
</evidence>
<keyword evidence="2" id="KW-0540">Nuclease</keyword>
<dbReference type="Gene3D" id="3.90.1570.10">
    <property type="entry name" value="tt1808, chain A"/>
    <property type="match status" value="1"/>
</dbReference>
<dbReference type="InterPro" id="IPR011335">
    <property type="entry name" value="Restrct_endonuc-II-like"/>
</dbReference>
<dbReference type="SUPFAM" id="SSF52980">
    <property type="entry name" value="Restriction endonuclease-like"/>
    <property type="match status" value="1"/>
</dbReference>
<evidence type="ECO:0000313" key="3">
    <source>
        <dbReference type="Proteomes" id="UP000729701"/>
    </source>
</evidence>
<dbReference type="CDD" id="cd06260">
    <property type="entry name" value="DUF820-like"/>
    <property type="match status" value="1"/>
</dbReference>
<dbReference type="EMBL" id="JAHHGZ010000045">
    <property type="protein sequence ID" value="MBW4671443.1"/>
    <property type="molecule type" value="Genomic_DNA"/>
</dbReference>
<keyword evidence="2" id="KW-0378">Hydrolase</keyword>
<keyword evidence="2" id="KW-0255">Endonuclease</keyword>
<dbReference type="InterPro" id="IPR012296">
    <property type="entry name" value="Nuclease_put_TT1808"/>
</dbReference>
<gene>
    <name evidence="2" type="ORF">KME60_29480</name>
</gene>
<feature type="domain" description="Putative restriction endonuclease" evidence="1">
    <location>
        <begin position="11"/>
        <end position="197"/>
    </location>
</feature>
<organism evidence="2 3">
    <name type="scientific">Cyanomargarita calcarea GSE-NOS-MK-12-04C</name>
    <dbReference type="NCBI Taxonomy" id="2839659"/>
    <lineage>
        <taxon>Bacteria</taxon>
        <taxon>Bacillati</taxon>
        <taxon>Cyanobacteriota</taxon>
        <taxon>Cyanophyceae</taxon>
        <taxon>Nostocales</taxon>
        <taxon>Cyanomargaritaceae</taxon>
        <taxon>Cyanomargarita</taxon>
    </lineage>
</organism>
<comment type="caution">
    <text evidence="2">The sequence shown here is derived from an EMBL/GenBank/DDBJ whole genome shotgun (WGS) entry which is preliminary data.</text>
</comment>
<dbReference type="PANTHER" id="PTHR34107:SF2">
    <property type="entry name" value="SLL0888 PROTEIN"/>
    <property type="match status" value="1"/>
</dbReference>
<protein>
    <submittedName>
        <fullName evidence="2">Uma2 family endonuclease</fullName>
    </submittedName>
</protein>
<proteinExistence type="predicted"/>
<dbReference type="PANTHER" id="PTHR34107">
    <property type="entry name" value="SLL0198 PROTEIN-RELATED"/>
    <property type="match status" value="1"/>
</dbReference>
<dbReference type="InterPro" id="IPR008538">
    <property type="entry name" value="Uma2"/>
</dbReference>
<reference evidence="2" key="1">
    <citation type="submission" date="2021-05" db="EMBL/GenBank/DDBJ databases">
        <authorList>
            <person name="Pietrasiak N."/>
            <person name="Ward R."/>
            <person name="Stajich J.E."/>
            <person name="Kurbessoian T."/>
        </authorList>
    </citation>
    <scope>NUCLEOTIDE SEQUENCE</scope>
    <source>
        <strain evidence="2">GSE-NOS-MK-12-04C</strain>
    </source>
</reference>
<dbReference type="AlphaFoldDB" id="A0A951UV93"/>
<reference evidence="2" key="2">
    <citation type="journal article" date="2022" name="Microbiol. Resour. Announc.">
        <title>Metagenome Sequencing to Explore Phylogenomics of Terrestrial Cyanobacteria.</title>
        <authorList>
            <person name="Ward R.D."/>
            <person name="Stajich J.E."/>
            <person name="Johansen J.R."/>
            <person name="Huntemann M."/>
            <person name="Clum A."/>
            <person name="Foster B."/>
            <person name="Foster B."/>
            <person name="Roux S."/>
            <person name="Palaniappan K."/>
            <person name="Varghese N."/>
            <person name="Mukherjee S."/>
            <person name="Reddy T.B.K."/>
            <person name="Daum C."/>
            <person name="Copeland A."/>
            <person name="Chen I.A."/>
            <person name="Ivanova N.N."/>
            <person name="Kyrpides N.C."/>
            <person name="Shapiro N."/>
            <person name="Eloe-Fadrosh E.A."/>
            <person name="Pietrasiak N."/>
        </authorList>
    </citation>
    <scope>NUCLEOTIDE SEQUENCE</scope>
    <source>
        <strain evidence="2">GSE-NOS-MK-12-04C</strain>
    </source>
</reference>
<accession>A0A951UV93</accession>
<name>A0A951UV93_9CYAN</name>
<dbReference type="GO" id="GO:0004519">
    <property type="term" value="F:endonuclease activity"/>
    <property type="evidence" value="ECO:0007669"/>
    <property type="project" value="UniProtKB-KW"/>
</dbReference>
<evidence type="ECO:0000259" key="1">
    <source>
        <dbReference type="Pfam" id="PF05685"/>
    </source>
</evidence>
<dbReference type="Proteomes" id="UP000729701">
    <property type="component" value="Unassembled WGS sequence"/>
</dbReference>
<sequence length="205" mass="23301">MTQALFKPIKVQEFLEWIPKNSDKRYELHNGAIVEMSQPTGEHEDVTGFLNIEISSEVKRLKLPYSVPKTALVQSATSDSAYSPDILVLNKPALKSEELWAKYSTVQSGASIPLVVEVVSTNWRDDYYKKMGEYEEIKILEYWIVDYLGLGGIKYIGSPKRATLSIYNLVDDEYQVIQFRGDDHIISTAFPELNLTAQQIFNATL</sequence>